<reference evidence="3" key="1">
    <citation type="submission" date="2022-11" db="UniProtKB">
        <authorList>
            <consortium name="WormBaseParasite"/>
        </authorList>
    </citation>
    <scope>IDENTIFICATION</scope>
</reference>
<keyword evidence="1" id="KW-0812">Transmembrane</keyword>
<evidence type="ECO:0000256" key="1">
    <source>
        <dbReference type="SAM" id="Phobius"/>
    </source>
</evidence>
<accession>A0A914P792</accession>
<dbReference type="Pfam" id="PF10321">
    <property type="entry name" value="7TM_GPCR_Srt"/>
    <property type="match status" value="1"/>
</dbReference>
<dbReference type="PANTHER" id="PTHR23021:SF11">
    <property type="entry name" value="SERPENTINE RECEPTOR, CLASS T"/>
    <property type="match status" value="1"/>
</dbReference>
<protein>
    <submittedName>
        <fullName evidence="3">Uncharacterized protein</fullName>
    </submittedName>
</protein>
<dbReference type="Proteomes" id="UP000887578">
    <property type="component" value="Unplaced"/>
</dbReference>
<dbReference type="AlphaFoldDB" id="A0A914P792"/>
<keyword evidence="1" id="KW-1133">Transmembrane helix</keyword>
<feature type="transmembrane region" description="Helical" evidence="1">
    <location>
        <begin position="79"/>
        <end position="100"/>
    </location>
</feature>
<evidence type="ECO:0000313" key="2">
    <source>
        <dbReference type="Proteomes" id="UP000887578"/>
    </source>
</evidence>
<keyword evidence="2" id="KW-1185">Reference proteome</keyword>
<dbReference type="WBParaSite" id="PDA_v2.g11032.t1">
    <property type="protein sequence ID" value="PDA_v2.g11032.t1"/>
    <property type="gene ID" value="PDA_v2.g11032"/>
</dbReference>
<feature type="transmembrane region" description="Helical" evidence="1">
    <location>
        <begin position="21"/>
        <end position="48"/>
    </location>
</feature>
<evidence type="ECO:0000313" key="3">
    <source>
        <dbReference type="WBParaSite" id="PDA_v2.g11032.t1"/>
    </source>
</evidence>
<dbReference type="InterPro" id="IPR019425">
    <property type="entry name" value="7TM_GPCR_serpentine_rcpt_Srt"/>
</dbReference>
<dbReference type="PANTHER" id="PTHR23021">
    <property type="entry name" value="SERPENTINE RECEPTOR, CLASS T"/>
    <property type="match status" value="1"/>
</dbReference>
<sequence length="172" mass="19267">MYNPKLIHTFFDGFRTNIWIIVALLHGIIVPLTTDALTFNPILGAWLFSPHVGYPQPDYKKKCSNNLNGSAISLADAPIFFQVLILSLLNFFVATVYCYLQSFPIPVIVMKITHMGWLCNHGLPSIVNISLNATIRKEVFKVLKITKYRYLFTSSTAPMQSITANMSTPAPA</sequence>
<keyword evidence="1" id="KW-0472">Membrane</keyword>
<organism evidence="2 3">
    <name type="scientific">Panagrolaimus davidi</name>
    <dbReference type="NCBI Taxonomy" id="227884"/>
    <lineage>
        <taxon>Eukaryota</taxon>
        <taxon>Metazoa</taxon>
        <taxon>Ecdysozoa</taxon>
        <taxon>Nematoda</taxon>
        <taxon>Chromadorea</taxon>
        <taxon>Rhabditida</taxon>
        <taxon>Tylenchina</taxon>
        <taxon>Panagrolaimomorpha</taxon>
        <taxon>Panagrolaimoidea</taxon>
        <taxon>Panagrolaimidae</taxon>
        <taxon>Panagrolaimus</taxon>
    </lineage>
</organism>
<name>A0A914P792_9BILA</name>
<proteinExistence type="predicted"/>